<feature type="domain" description="Putative beta-lactamase-inhibitor-like PepSY-like" evidence="2">
    <location>
        <begin position="71"/>
        <end position="155"/>
    </location>
</feature>
<organism evidence="3 4">
    <name type="scientific">Myroides odoratus</name>
    <name type="common">Flavobacterium odoratum</name>
    <dbReference type="NCBI Taxonomy" id="256"/>
    <lineage>
        <taxon>Bacteria</taxon>
        <taxon>Pseudomonadati</taxon>
        <taxon>Bacteroidota</taxon>
        <taxon>Flavobacteriia</taxon>
        <taxon>Flavobacteriales</taxon>
        <taxon>Flavobacteriaceae</taxon>
        <taxon>Myroides</taxon>
    </lineage>
</organism>
<dbReference type="EMBL" id="UGQL01000001">
    <property type="protein sequence ID" value="STZ27102.1"/>
    <property type="molecule type" value="Genomic_DNA"/>
</dbReference>
<evidence type="ECO:0000256" key="1">
    <source>
        <dbReference type="SAM" id="SignalP"/>
    </source>
</evidence>
<feature type="signal peptide" evidence="1">
    <location>
        <begin position="1"/>
        <end position="22"/>
    </location>
</feature>
<dbReference type="InterPro" id="IPR021533">
    <property type="entry name" value="PepSY-like"/>
</dbReference>
<dbReference type="PROSITE" id="PS51257">
    <property type="entry name" value="PROKAR_LIPOPROTEIN"/>
    <property type="match status" value="1"/>
</dbReference>
<dbReference type="Pfam" id="PF11396">
    <property type="entry name" value="PepSY_like"/>
    <property type="match status" value="2"/>
</dbReference>
<dbReference type="Gene3D" id="3.40.1420.30">
    <property type="match status" value="2"/>
</dbReference>
<feature type="domain" description="Putative beta-lactamase-inhibitor-like PepSY-like" evidence="2">
    <location>
        <begin position="203"/>
        <end position="287"/>
    </location>
</feature>
<keyword evidence="1" id="KW-0732">Signal</keyword>
<accession>A0A378RJB5</accession>
<sequence length="292" mass="33193">MNKKIIAIALFAALNLSFTACSSDDSNAVELEQVTVEQLPANTQQFIAGIFPNAAVIQANKVNKPNYYGSFYKLRLNNKIEIDFDQNGNWTEIETEDRSAIPADFLTQEVPLIQAYVAEHYKSNHIIEIDRDRKGYEVTLNNELELIFNAAQGFIGIDTDLDEEEQLIDYAALPATAQTLLKTHFTASEVVLIKQETEAKETTYKVYTQDGFKIEFNQQGDWTEMESKQGKTIPSALLPTPLTTYIQTNYSDFQFTGVEKKRNGFEVELKKGKQEIELLFDREGNFLQLDDE</sequence>
<dbReference type="Proteomes" id="UP000255024">
    <property type="component" value="Unassembled WGS sequence"/>
</dbReference>
<reference evidence="3 4" key="1">
    <citation type="submission" date="2018-06" db="EMBL/GenBank/DDBJ databases">
        <authorList>
            <consortium name="Pathogen Informatics"/>
            <person name="Doyle S."/>
        </authorList>
    </citation>
    <scope>NUCLEOTIDE SEQUENCE [LARGE SCALE GENOMIC DNA]</scope>
    <source>
        <strain evidence="3 4">NCTC11179</strain>
    </source>
</reference>
<dbReference type="SUPFAM" id="SSF160574">
    <property type="entry name" value="BT0923-like"/>
    <property type="match status" value="2"/>
</dbReference>
<dbReference type="AlphaFoldDB" id="A0A378RJB5"/>
<name>A0A378RJB5_MYROD</name>
<proteinExistence type="predicted"/>
<evidence type="ECO:0000313" key="3">
    <source>
        <dbReference type="EMBL" id="STZ27102.1"/>
    </source>
</evidence>
<evidence type="ECO:0000313" key="4">
    <source>
        <dbReference type="Proteomes" id="UP000255024"/>
    </source>
</evidence>
<protein>
    <submittedName>
        <fullName evidence="3">Protein of uncharacterized function (DUF2874)</fullName>
    </submittedName>
</protein>
<keyword evidence="4" id="KW-1185">Reference proteome</keyword>
<gene>
    <name evidence="3" type="ORF">NCTC11179_00632</name>
</gene>
<dbReference type="RefSeq" id="WP_115090109.1">
    <property type="nucleotide sequence ID" value="NZ_CP068107.1"/>
</dbReference>
<feature type="chain" id="PRO_5016796208" evidence="1">
    <location>
        <begin position="23"/>
        <end position="292"/>
    </location>
</feature>
<evidence type="ECO:0000259" key="2">
    <source>
        <dbReference type="Pfam" id="PF11396"/>
    </source>
</evidence>